<evidence type="ECO:0000313" key="14">
    <source>
        <dbReference type="EMBL" id="SDG53842.1"/>
    </source>
</evidence>
<dbReference type="PIRSF" id="PIRSF001455">
    <property type="entry name" value="DHQ_synth"/>
    <property type="match status" value="1"/>
</dbReference>
<keyword evidence="7" id="KW-0862">Zinc</keyword>
<dbReference type="GO" id="GO:0000166">
    <property type="term" value="F:nucleotide binding"/>
    <property type="evidence" value="ECO:0007669"/>
    <property type="project" value="UniProtKB-KW"/>
</dbReference>
<keyword evidence="8" id="KW-0520">NAD</keyword>
<comment type="cofactor">
    <cofactor evidence="3">
        <name>Zn(2+)</name>
        <dbReference type="ChEBI" id="CHEBI:29105"/>
    </cofactor>
</comment>
<dbReference type="GO" id="GO:0009073">
    <property type="term" value="P:aromatic amino acid family biosynthetic process"/>
    <property type="evidence" value="ECO:0007669"/>
    <property type="project" value="InterPro"/>
</dbReference>
<dbReference type="InterPro" id="IPR016037">
    <property type="entry name" value="DHQ_synth_AroB"/>
</dbReference>
<dbReference type="InterPro" id="IPR030963">
    <property type="entry name" value="DHQ_synth_fam"/>
</dbReference>
<evidence type="ECO:0000256" key="10">
    <source>
        <dbReference type="ARBA" id="ARBA00023285"/>
    </source>
</evidence>
<evidence type="ECO:0000256" key="9">
    <source>
        <dbReference type="ARBA" id="ARBA00023239"/>
    </source>
</evidence>
<dbReference type="PANTHER" id="PTHR43622:SF1">
    <property type="entry name" value="3-DEHYDROQUINATE SYNTHASE"/>
    <property type="match status" value="1"/>
</dbReference>
<name>A0A1G7V201_9FLAO</name>
<dbReference type="GO" id="GO:0005737">
    <property type="term" value="C:cytoplasm"/>
    <property type="evidence" value="ECO:0007669"/>
    <property type="project" value="InterPro"/>
</dbReference>
<sequence length="358" mass="39909">MNSIELKTYKIVFQEEAYKELNLLIKEYSYSSVYILVDSNTQEFCSGFLSEKIEADVKIEWIEIEPGEEHKSISTCNEIWKTLSETGADRKSLLISLGGGIVTDIGGYSASCFKRGIDFVHVPTTLLGMVDAAIGGKNGVNLDSLKNQIGVIKPPKLVLIDVGYLSTLPPEEMRSGLAEMLKHGLIANAEDFFAFEDLSQFQVDKLPELIRDSIQIKTKIAEEDPFEDGLRMALNFGHTLGHAIESYHMGSSSKTKLLHGEAVAIGMILALKLSVEVLKFDQKTCDEASRIISTYFKPVEFSKKDISNLKTYLKHDKKNSAGNINFVLLEDIGRPKINCKVSDEQIKKAFAYYKSLSK</sequence>
<dbReference type="FunFam" id="3.40.50.1970:FF:000007">
    <property type="entry name" value="Pentafunctional AROM polypeptide"/>
    <property type="match status" value="1"/>
</dbReference>
<reference evidence="14 15" key="1">
    <citation type="submission" date="2016-10" db="EMBL/GenBank/DDBJ databases">
        <authorList>
            <person name="de Groot N.N."/>
        </authorList>
    </citation>
    <scope>NUCLEOTIDE SEQUENCE [LARGE SCALE GENOMIC DNA]</scope>
    <source>
        <strain evidence="14 15">DSM 19803</strain>
    </source>
</reference>
<dbReference type="GO" id="GO:0046872">
    <property type="term" value="F:metal ion binding"/>
    <property type="evidence" value="ECO:0007669"/>
    <property type="project" value="UniProtKB-KW"/>
</dbReference>
<evidence type="ECO:0000256" key="3">
    <source>
        <dbReference type="ARBA" id="ARBA00001947"/>
    </source>
</evidence>
<keyword evidence="15" id="KW-1185">Reference proteome</keyword>
<evidence type="ECO:0000313" key="15">
    <source>
        <dbReference type="Proteomes" id="UP000199296"/>
    </source>
</evidence>
<feature type="domain" description="3-dehydroquinate synthase C-terminal" evidence="13">
    <location>
        <begin position="176"/>
        <end position="319"/>
    </location>
</feature>
<evidence type="ECO:0000256" key="1">
    <source>
        <dbReference type="ARBA" id="ARBA00001911"/>
    </source>
</evidence>
<dbReference type="EC" id="4.2.3.4" evidence="11"/>
<keyword evidence="9" id="KW-0456">Lyase</keyword>
<dbReference type="CDD" id="cd08195">
    <property type="entry name" value="DHQS"/>
    <property type="match status" value="1"/>
</dbReference>
<feature type="domain" description="3-dehydroquinate synthase N-terminal" evidence="12">
    <location>
        <begin position="62"/>
        <end position="174"/>
    </location>
</feature>
<dbReference type="AlphaFoldDB" id="A0A1G7V201"/>
<organism evidence="14 15">
    <name type="scientific">Psychroflexus sediminis</name>
    <dbReference type="NCBI Taxonomy" id="470826"/>
    <lineage>
        <taxon>Bacteria</taxon>
        <taxon>Pseudomonadati</taxon>
        <taxon>Bacteroidota</taxon>
        <taxon>Flavobacteriia</taxon>
        <taxon>Flavobacteriales</taxon>
        <taxon>Flavobacteriaceae</taxon>
        <taxon>Psychroflexus</taxon>
    </lineage>
</organism>
<keyword evidence="10" id="KW-0170">Cobalt</keyword>
<keyword evidence="6" id="KW-0547">Nucleotide-binding</keyword>
<comment type="cofactor">
    <cofactor evidence="2">
        <name>Co(2+)</name>
        <dbReference type="ChEBI" id="CHEBI:48828"/>
    </cofactor>
</comment>
<evidence type="ECO:0000256" key="6">
    <source>
        <dbReference type="ARBA" id="ARBA00022741"/>
    </source>
</evidence>
<dbReference type="GO" id="GO:0009423">
    <property type="term" value="P:chorismate biosynthetic process"/>
    <property type="evidence" value="ECO:0007669"/>
    <property type="project" value="UniProtKB-UniRule"/>
</dbReference>
<dbReference type="SUPFAM" id="SSF56796">
    <property type="entry name" value="Dehydroquinate synthase-like"/>
    <property type="match status" value="1"/>
</dbReference>
<dbReference type="Proteomes" id="UP000199296">
    <property type="component" value="Unassembled WGS sequence"/>
</dbReference>
<dbReference type="OrthoDB" id="9806583at2"/>
<dbReference type="EMBL" id="FNCW01000003">
    <property type="protein sequence ID" value="SDG53842.1"/>
    <property type="molecule type" value="Genomic_DNA"/>
</dbReference>
<proteinExistence type="predicted"/>
<dbReference type="InterPro" id="IPR050071">
    <property type="entry name" value="Dehydroquinate_synthase"/>
</dbReference>
<comment type="cofactor">
    <cofactor evidence="1">
        <name>NAD(+)</name>
        <dbReference type="ChEBI" id="CHEBI:57540"/>
    </cofactor>
</comment>
<keyword evidence="5" id="KW-0479">Metal-binding</keyword>
<comment type="function">
    <text evidence="4">Catalyzes the conversion of 3-deoxy-D-arabino-heptulosonate 7-phosphate (DAHP) to dehydroquinate (DHQ).</text>
</comment>
<dbReference type="PANTHER" id="PTHR43622">
    <property type="entry name" value="3-DEHYDROQUINATE SYNTHASE"/>
    <property type="match status" value="1"/>
</dbReference>
<dbReference type="Gene3D" id="3.40.50.1970">
    <property type="match status" value="1"/>
</dbReference>
<evidence type="ECO:0000256" key="11">
    <source>
        <dbReference type="NCBIfam" id="TIGR01357"/>
    </source>
</evidence>
<evidence type="ECO:0000256" key="7">
    <source>
        <dbReference type="ARBA" id="ARBA00022833"/>
    </source>
</evidence>
<dbReference type="InterPro" id="IPR030960">
    <property type="entry name" value="DHQS/DOIS_N"/>
</dbReference>
<dbReference type="RefSeq" id="WP_093365534.1">
    <property type="nucleotide sequence ID" value="NZ_FNCW01000003.1"/>
</dbReference>
<protein>
    <recommendedName>
        <fullName evidence="11">3-dehydroquinate synthase</fullName>
        <ecNumber evidence="11">4.2.3.4</ecNumber>
    </recommendedName>
</protein>
<evidence type="ECO:0000256" key="2">
    <source>
        <dbReference type="ARBA" id="ARBA00001941"/>
    </source>
</evidence>
<dbReference type="Gene3D" id="1.20.1090.10">
    <property type="entry name" value="Dehydroquinate synthase-like - alpha domain"/>
    <property type="match status" value="1"/>
</dbReference>
<accession>A0A1G7V201</accession>
<dbReference type="GO" id="GO:0003856">
    <property type="term" value="F:3-dehydroquinate synthase activity"/>
    <property type="evidence" value="ECO:0007669"/>
    <property type="project" value="UniProtKB-UniRule"/>
</dbReference>
<dbReference type="NCBIfam" id="TIGR01357">
    <property type="entry name" value="aroB"/>
    <property type="match status" value="1"/>
</dbReference>
<evidence type="ECO:0000256" key="8">
    <source>
        <dbReference type="ARBA" id="ARBA00023027"/>
    </source>
</evidence>
<dbReference type="STRING" id="470826.SAMN04488027_10325"/>
<evidence type="ECO:0000259" key="12">
    <source>
        <dbReference type="Pfam" id="PF01761"/>
    </source>
</evidence>
<gene>
    <name evidence="14" type="ORF">SAMN04488027_10325</name>
</gene>
<evidence type="ECO:0000256" key="5">
    <source>
        <dbReference type="ARBA" id="ARBA00022723"/>
    </source>
</evidence>
<dbReference type="Pfam" id="PF24621">
    <property type="entry name" value="DHQS_C"/>
    <property type="match status" value="1"/>
</dbReference>
<dbReference type="InterPro" id="IPR056179">
    <property type="entry name" value="DHQS_C"/>
</dbReference>
<evidence type="ECO:0000259" key="13">
    <source>
        <dbReference type="Pfam" id="PF24621"/>
    </source>
</evidence>
<evidence type="ECO:0000256" key="4">
    <source>
        <dbReference type="ARBA" id="ARBA00003485"/>
    </source>
</evidence>
<dbReference type="Pfam" id="PF01761">
    <property type="entry name" value="DHQ_synthase"/>
    <property type="match status" value="1"/>
</dbReference>